<feature type="domain" description="WxL" evidence="3">
    <location>
        <begin position="32"/>
        <end position="256"/>
    </location>
</feature>
<evidence type="ECO:0000313" key="5">
    <source>
        <dbReference type="Proteomes" id="UP000767291"/>
    </source>
</evidence>
<evidence type="ECO:0000256" key="1">
    <source>
        <dbReference type="SAM" id="MobiDB-lite"/>
    </source>
</evidence>
<feature type="chain" id="PRO_5045248066" description="WxL domain-containing protein" evidence="2">
    <location>
        <begin position="27"/>
        <end position="258"/>
    </location>
</feature>
<proteinExistence type="predicted"/>
<feature type="signal peptide" evidence="2">
    <location>
        <begin position="1"/>
        <end position="26"/>
    </location>
</feature>
<evidence type="ECO:0000259" key="3">
    <source>
        <dbReference type="Pfam" id="PF13731"/>
    </source>
</evidence>
<reference evidence="4 5" key="1">
    <citation type="submission" date="2021-03" db="EMBL/GenBank/DDBJ databases">
        <title>Genomic Encyclopedia of Type Strains, Phase IV (KMG-IV): sequencing the most valuable type-strain genomes for metagenomic binning, comparative biology and taxonomic classification.</title>
        <authorList>
            <person name="Goeker M."/>
        </authorList>
    </citation>
    <scope>NUCLEOTIDE SEQUENCE [LARGE SCALE GENOMIC DNA]</scope>
    <source>
        <strain evidence="4 5">DSM 1289</strain>
    </source>
</reference>
<dbReference type="Pfam" id="PF13731">
    <property type="entry name" value="WxL"/>
    <property type="match status" value="1"/>
</dbReference>
<organism evidence="4 5">
    <name type="scientific">Metaclostridioides mangenotii</name>
    <dbReference type="NCBI Taxonomy" id="1540"/>
    <lineage>
        <taxon>Bacteria</taxon>
        <taxon>Bacillati</taxon>
        <taxon>Bacillota</taxon>
        <taxon>Clostridia</taxon>
        <taxon>Peptostreptococcales</taxon>
        <taxon>Peptostreptococcaceae</taxon>
        <taxon>Metaclostridioides</taxon>
    </lineage>
</organism>
<evidence type="ECO:0000313" key="4">
    <source>
        <dbReference type="EMBL" id="MBP1854388.1"/>
    </source>
</evidence>
<dbReference type="EMBL" id="JAGGJX010000001">
    <property type="protein sequence ID" value="MBP1854388.1"/>
    <property type="molecule type" value="Genomic_DNA"/>
</dbReference>
<keyword evidence="2" id="KW-0732">Signal</keyword>
<accession>A0ABS4E8W6</accession>
<dbReference type="RefSeq" id="WP_234925957.1">
    <property type="nucleotide sequence ID" value="NZ_BAAACS010000017.1"/>
</dbReference>
<dbReference type="Proteomes" id="UP000767291">
    <property type="component" value="Unassembled WGS sequence"/>
</dbReference>
<comment type="caution">
    <text evidence="4">The sequence shown here is derived from an EMBL/GenBank/DDBJ whole genome shotgun (WGS) entry which is preliminary data.</text>
</comment>
<dbReference type="InterPro" id="IPR027994">
    <property type="entry name" value="WxL_dom"/>
</dbReference>
<sequence>MKFKKLSKLVVVSGLVMAFGTSSIFAVDGGVKDSNVGVRFVKSDVPTPPVDPENPDETIDPFPEGGGTNGPLSIDFVSDLDFGEQKVSSQDETYYALPQKTWAAGQNKVNEEPAGPEKPNFVQVTDSRGLETGWELTVSQNGQLKTSDDKALTGAELRFRNANIVTNAESGKPIIGGEADTSSSIAGATKFALNTDGSKVSVMKAEDGKGAGTFLTVFGNTSTKDSSIELFVPKATTKYAGKDYKTTLTWTLTDTPQI</sequence>
<feature type="region of interest" description="Disordered" evidence="1">
    <location>
        <begin position="43"/>
        <end position="68"/>
    </location>
</feature>
<protein>
    <recommendedName>
        <fullName evidence="3">WxL domain-containing protein</fullName>
    </recommendedName>
</protein>
<name>A0ABS4E8W6_9FIRM</name>
<evidence type="ECO:0000256" key="2">
    <source>
        <dbReference type="SAM" id="SignalP"/>
    </source>
</evidence>
<keyword evidence="5" id="KW-1185">Reference proteome</keyword>
<gene>
    <name evidence="4" type="ORF">J2Z43_000778</name>
</gene>